<reference evidence="2 3" key="1">
    <citation type="submission" date="2023-05" db="EMBL/GenBank/DDBJ databases">
        <title>The complete genome of Acinetobacter sp. nov KCTC 92772.</title>
        <authorList>
            <person name="Zhou G."/>
        </authorList>
    </citation>
    <scope>NUCLEOTIDE SEQUENCE [LARGE SCALE GENOMIC DNA]</scope>
    <source>
        <strain evidence="2 3">KCTC 92772</strain>
    </source>
</reference>
<gene>
    <name evidence="2" type="ORF">QLH32_09585</name>
</gene>
<protein>
    <submittedName>
        <fullName evidence="2">Uncharacterized protein</fullName>
    </submittedName>
</protein>
<sequence length="45" mass="4920">MNQIEATEETSLSLKHKIILAGFMVLVTIIFLLGLGGRVHLIGLE</sequence>
<evidence type="ECO:0000256" key="1">
    <source>
        <dbReference type="SAM" id="Phobius"/>
    </source>
</evidence>
<keyword evidence="1" id="KW-0812">Transmembrane</keyword>
<organism evidence="2 3">
    <name type="scientific">Acinetobacter corruptisaponis</name>
    <dbReference type="NCBI Taxonomy" id="3045147"/>
    <lineage>
        <taxon>Bacteria</taxon>
        <taxon>Pseudomonadati</taxon>
        <taxon>Pseudomonadota</taxon>
        <taxon>Gammaproteobacteria</taxon>
        <taxon>Moraxellales</taxon>
        <taxon>Moraxellaceae</taxon>
        <taxon>Acinetobacter</taxon>
    </lineage>
</organism>
<dbReference type="RefSeq" id="WP_283266054.1">
    <property type="nucleotide sequence ID" value="NZ_CP125669.1"/>
</dbReference>
<evidence type="ECO:0000313" key="2">
    <source>
        <dbReference type="EMBL" id="WHP04336.1"/>
    </source>
</evidence>
<keyword evidence="1" id="KW-0472">Membrane</keyword>
<dbReference type="Proteomes" id="UP001229836">
    <property type="component" value="Chromosome"/>
</dbReference>
<accession>A0ABY8RZH5</accession>
<keyword evidence="1" id="KW-1133">Transmembrane helix</keyword>
<evidence type="ECO:0000313" key="3">
    <source>
        <dbReference type="Proteomes" id="UP001229836"/>
    </source>
</evidence>
<dbReference type="EMBL" id="CP125669">
    <property type="protein sequence ID" value="WHP04336.1"/>
    <property type="molecule type" value="Genomic_DNA"/>
</dbReference>
<proteinExistence type="predicted"/>
<keyword evidence="3" id="KW-1185">Reference proteome</keyword>
<name>A0ABY8RZH5_9GAMM</name>
<feature type="transmembrane region" description="Helical" evidence="1">
    <location>
        <begin position="18"/>
        <end position="41"/>
    </location>
</feature>